<sequence>MSQGVGLRELAETAVRLSASYPNAEFAYYPGDLTSTILKKAEEFQRHSPSFALWLDSDFSILLEENDKLVGDERRFSDALVWVRSNLAS</sequence>
<reference evidence="1 2" key="1">
    <citation type="submission" date="2020-08" db="EMBL/GenBank/DDBJ databases">
        <title>Genome sequence of Sphingomonas rhizophila KACC 19189T.</title>
        <authorList>
            <person name="Hyun D.-W."/>
            <person name="Bae J.-W."/>
        </authorList>
    </citation>
    <scope>NUCLEOTIDE SEQUENCE [LARGE SCALE GENOMIC DNA]</scope>
    <source>
        <strain evidence="1 2">KACC 19189</strain>
    </source>
</reference>
<proteinExistence type="predicted"/>
<dbReference type="AlphaFoldDB" id="A0A7G9SDF1"/>
<organism evidence="1 2">
    <name type="scientific">Sphingomonas rhizophila</name>
    <dbReference type="NCBI Taxonomy" id="2071607"/>
    <lineage>
        <taxon>Bacteria</taxon>
        <taxon>Pseudomonadati</taxon>
        <taxon>Pseudomonadota</taxon>
        <taxon>Alphaproteobacteria</taxon>
        <taxon>Sphingomonadales</taxon>
        <taxon>Sphingomonadaceae</taxon>
        <taxon>Sphingomonas</taxon>
    </lineage>
</organism>
<evidence type="ECO:0000313" key="1">
    <source>
        <dbReference type="EMBL" id="QNN65876.1"/>
    </source>
</evidence>
<name>A0A7G9SDF1_9SPHN</name>
<evidence type="ECO:0000313" key="2">
    <source>
        <dbReference type="Proteomes" id="UP000515955"/>
    </source>
</evidence>
<dbReference type="RefSeq" id="WP_187542861.1">
    <property type="nucleotide sequence ID" value="NZ_CP060717.1"/>
</dbReference>
<protein>
    <submittedName>
        <fullName evidence="1">Uncharacterized protein</fullName>
    </submittedName>
</protein>
<keyword evidence="2" id="KW-1185">Reference proteome</keyword>
<accession>A0A7G9SDF1</accession>
<dbReference type="EMBL" id="CP060717">
    <property type="protein sequence ID" value="QNN65876.1"/>
    <property type="molecule type" value="Genomic_DNA"/>
</dbReference>
<gene>
    <name evidence="1" type="ORF">H9L12_04915</name>
</gene>
<dbReference type="Proteomes" id="UP000515955">
    <property type="component" value="Chromosome"/>
</dbReference>
<dbReference type="KEGG" id="srhi:H9L12_04915"/>